<dbReference type="InterPro" id="IPR004045">
    <property type="entry name" value="Glutathione_S-Trfase_N"/>
</dbReference>
<comment type="similarity">
    <text evidence="1">Belongs to the GST superfamily.</text>
</comment>
<gene>
    <name evidence="5" type="primary">CSON003502</name>
</gene>
<evidence type="ECO:0000256" key="2">
    <source>
        <dbReference type="SAM" id="Coils"/>
    </source>
</evidence>
<dbReference type="Gene3D" id="3.40.30.10">
    <property type="entry name" value="Glutaredoxin"/>
    <property type="match status" value="1"/>
</dbReference>
<reference evidence="5" key="1">
    <citation type="submission" date="2018-07" db="EMBL/GenBank/DDBJ databases">
        <authorList>
            <person name="Quirk P.G."/>
            <person name="Krulwich T.A."/>
        </authorList>
    </citation>
    <scope>NUCLEOTIDE SEQUENCE</scope>
</reference>
<accession>A0A336M4W4</accession>
<dbReference type="Pfam" id="PF13410">
    <property type="entry name" value="GST_C_2"/>
    <property type="match status" value="1"/>
</dbReference>
<evidence type="ECO:0000313" key="5">
    <source>
        <dbReference type="EMBL" id="SSX21058.1"/>
    </source>
</evidence>
<feature type="domain" description="GST C-terminal" evidence="4">
    <location>
        <begin position="157"/>
        <end position="291"/>
    </location>
</feature>
<proteinExistence type="inferred from homology"/>
<dbReference type="Pfam" id="PF13409">
    <property type="entry name" value="GST_N_2"/>
    <property type="match status" value="1"/>
</dbReference>
<dbReference type="GO" id="GO:0005741">
    <property type="term" value="C:mitochondrial outer membrane"/>
    <property type="evidence" value="ECO:0007669"/>
    <property type="project" value="TreeGrafter"/>
</dbReference>
<feature type="domain" description="GST N-terminal" evidence="3">
    <location>
        <begin position="14"/>
        <end position="95"/>
    </location>
</feature>
<dbReference type="GO" id="GO:0006626">
    <property type="term" value="P:protein targeting to mitochondrion"/>
    <property type="evidence" value="ECO:0007669"/>
    <property type="project" value="TreeGrafter"/>
</dbReference>
<keyword evidence="2" id="KW-0175">Coiled coil</keyword>
<dbReference type="InterPro" id="IPR036249">
    <property type="entry name" value="Thioredoxin-like_sf"/>
</dbReference>
<dbReference type="GO" id="GO:0000266">
    <property type="term" value="P:mitochondrial fission"/>
    <property type="evidence" value="ECO:0007669"/>
    <property type="project" value="TreeGrafter"/>
</dbReference>
<dbReference type="SUPFAM" id="SSF47616">
    <property type="entry name" value="GST C-terminal domain-like"/>
    <property type="match status" value="1"/>
</dbReference>
<evidence type="ECO:0000259" key="4">
    <source>
        <dbReference type="PROSITE" id="PS50405"/>
    </source>
</evidence>
<dbReference type="GO" id="GO:0008053">
    <property type="term" value="P:mitochondrial fusion"/>
    <property type="evidence" value="ECO:0007669"/>
    <property type="project" value="TreeGrafter"/>
</dbReference>
<dbReference type="PANTHER" id="PTHR44188">
    <property type="entry name" value="GDAP1, ISOFORM A"/>
    <property type="match status" value="1"/>
</dbReference>
<dbReference type="PANTHER" id="PTHR44188:SF1">
    <property type="entry name" value="GDAP1, ISOFORM A"/>
    <property type="match status" value="1"/>
</dbReference>
<dbReference type="EMBL" id="UFQT01000164">
    <property type="protein sequence ID" value="SSX21058.1"/>
    <property type="molecule type" value="Genomic_DNA"/>
</dbReference>
<protein>
    <submittedName>
        <fullName evidence="5">CSON003502 protein</fullName>
    </submittedName>
</protein>
<dbReference type="InterPro" id="IPR010987">
    <property type="entry name" value="Glutathione-S-Trfase_C-like"/>
</dbReference>
<organism evidence="5">
    <name type="scientific">Culicoides sonorensis</name>
    <name type="common">Biting midge</name>
    <dbReference type="NCBI Taxonomy" id="179676"/>
    <lineage>
        <taxon>Eukaryota</taxon>
        <taxon>Metazoa</taxon>
        <taxon>Ecdysozoa</taxon>
        <taxon>Arthropoda</taxon>
        <taxon>Hexapoda</taxon>
        <taxon>Insecta</taxon>
        <taxon>Pterygota</taxon>
        <taxon>Neoptera</taxon>
        <taxon>Endopterygota</taxon>
        <taxon>Diptera</taxon>
        <taxon>Nematocera</taxon>
        <taxon>Chironomoidea</taxon>
        <taxon>Ceratopogonidae</taxon>
        <taxon>Ceratopogoninae</taxon>
        <taxon>Culicoides</taxon>
        <taxon>Monoculicoides</taxon>
    </lineage>
</organism>
<evidence type="ECO:0000256" key="1">
    <source>
        <dbReference type="ARBA" id="ARBA00007409"/>
    </source>
</evidence>
<dbReference type="InterPro" id="IPR036282">
    <property type="entry name" value="Glutathione-S-Trfase_C_sf"/>
</dbReference>
<dbReference type="CDD" id="cd00570">
    <property type="entry name" value="GST_N_family"/>
    <property type="match status" value="1"/>
</dbReference>
<dbReference type="SUPFAM" id="SSF52833">
    <property type="entry name" value="Thioredoxin-like"/>
    <property type="match status" value="1"/>
</dbReference>
<name>A0A336M4W4_CULSO</name>
<dbReference type="AlphaFoldDB" id="A0A336M4W4"/>
<dbReference type="PROSITE" id="PS50405">
    <property type="entry name" value="GST_CTER"/>
    <property type="match status" value="1"/>
</dbReference>
<evidence type="ECO:0000259" key="3">
    <source>
        <dbReference type="PROSITE" id="PS50404"/>
    </source>
</evidence>
<sequence length="320" mass="36720">MVSNFTKPDISKSDGIVLYCYPHNYYSQKALIALYEKNLEFQIYTLDVSNGEQFSEWFIQLSPHGDIPVLQDGLFIIPETTKILYYLDHRYKVPENLLQNGGPSSNSSKIKLLSEAKQEDFRNRLDKMPVGALTIGCFIHDKYCTKIKPPYIGPVRDALLAADAQLITELQHLSEQKPELKDFFNRKINKLQRRRTVLMDEENFKVILNSIESLLEELEKNLGENLWLCGSHLTFLDISLGIFLQRLYILGLEDYFLGKKRPKLEQYLNRFLERESVKKSIPSSYSTMKAIWGTIPSSYKYAVLAVGVSSVALASSVMLK</sequence>
<dbReference type="Gene3D" id="1.20.1050.10">
    <property type="match status" value="1"/>
</dbReference>
<dbReference type="VEuPathDB" id="VectorBase:CSON003502"/>
<dbReference type="PROSITE" id="PS50404">
    <property type="entry name" value="GST_NTER"/>
    <property type="match status" value="1"/>
</dbReference>
<feature type="coiled-coil region" evidence="2">
    <location>
        <begin position="181"/>
        <end position="221"/>
    </location>
</feature>